<dbReference type="KEGG" id="trb:HB776_10840"/>
<feature type="transmembrane region" description="Helical" evidence="2">
    <location>
        <begin position="6"/>
        <end position="27"/>
    </location>
</feature>
<gene>
    <name evidence="3" type="ORF">HB776_10840</name>
</gene>
<dbReference type="Proteomes" id="UP000515291">
    <property type="component" value="Chromosome"/>
</dbReference>
<reference evidence="4" key="1">
    <citation type="journal article" date="2020" name="Mol. Plant Microbe">
        <title>Rhizobial microsymbionts of the narrowly endemic Oxytropis species growing in Kamchatka are characterized by significant genetic diversity and possess a set of genes that are associated with T3SS and T6SS secretion systems and can affect the development of symbiosis.</title>
        <authorList>
            <person name="Safronova V."/>
            <person name="Guro P."/>
            <person name="Sazanova A."/>
            <person name="Kuznetsova I."/>
            <person name="Belimov A."/>
            <person name="Yakubov V."/>
            <person name="Chirak E."/>
            <person name="Afonin A."/>
            <person name="Gogolev Y."/>
            <person name="Andronov E."/>
            <person name="Tikhonovich I."/>
        </authorList>
    </citation>
    <scope>NUCLEOTIDE SEQUENCE [LARGE SCALE GENOMIC DNA]</scope>
    <source>
        <strain evidence="4">581</strain>
    </source>
</reference>
<name>A0A7G6TY37_9BRAD</name>
<protein>
    <submittedName>
        <fullName evidence="3">Uncharacterized protein</fullName>
    </submittedName>
</protein>
<dbReference type="EMBL" id="CP050292">
    <property type="protein sequence ID" value="QND71669.1"/>
    <property type="molecule type" value="Genomic_DNA"/>
</dbReference>
<proteinExistence type="predicted"/>
<evidence type="ECO:0000313" key="4">
    <source>
        <dbReference type="Proteomes" id="UP000515291"/>
    </source>
</evidence>
<dbReference type="RefSeq" id="WP_184517598.1">
    <property type="nucleotide sequence ID" value="NZ_CP050292.1"/>
</dbReference>
<keyword evidence="2" id="KW-1133">Transmembrane helix</keyword>
<feature type="region of interest" description="Disordered" evidence="1">
    <location>
        <begin position="36"/>
        <end position="60"/>
    </location>
</feature>
<dbReference type="AlphaFoldDB" id="A0A7G6TY37"/>
<evidence type="ECO:0000256" key="2">
    <source>
        <dbReference type="SAM" id="Phobius"/>
    </source>
</evidence>
<keyword evidence="2" id="KW-0472">Membrane</keyword>
<evidence type="ECO:0000256" key="1">
    <source>
        <dbReference type="SAM" id="MobiDB-lite"/>
    </source>
</evidence>
<evidence type="ECO:0000313" key="3">
    <source>
        <dbReference type="EMBL" id="QND71669.1"/>
    </source>
</evidence>
<organism evidence="3 4">
    <name type="scientific">Tardiphaga robiniae</name>
    <dbReference type="NCBI Taxonomy" id="943830"/>
    <lineage>
        <taxon>Bacteria</taxon>
        <taxon>Pseudomonadati</taxon>
        <taxon>Pseudomonadota</taxon>
        <taxon>Alphaproteobacteria</taxon>
        <taxon>Hyphomicrobiales</taxon>
        <taxon>Nitrobacteraceae</taxon>
        <taxon>Tardiphaga</taxon>
    </lineage>
</organism>
<keyword evidence="2" id="KW-0812">Transmembrane</keyword>
<sequence>MTRSQWAIGLATIVLTIIVGVMSFDYVNRRFPPKPAPVEQVTAQDAKEPTDPAVKTPEACVERDGSWRNWSWPNVPMLSPKCESAK</sequence>
<accession>A0A7G6TY37</accession>